<evidence type="ECO:0008006" key="3">
    <source>
        <dbReference type="Google" id="ProtNLM"/>
    </source>
</evidence>
<keyword evidence="2" id="KW-1185">Reference proteome</keyword>
<dbReference type="AlphaFoldDB" id="A0A109UHQ4"/>
<dbReference type="OrthoDB" id="9810148at2"/>
<proteinExistence type="predicted"/>
<dbReference type="GO" id="GO:0006261">
    <property type="term" value="P:DNA-templated DNA replication"/>
    <property type="evidence" value="ECO:0007669"/>
    <property type="project" value="TreeGrafter"/>
</dbReference>
<gene>
    <name evidence="1" type="ORF">AOC36_11435</name>
</gene>
<dbReference type="PANTHER" id="PTHR11669">
    <property type="entry name" value="REPLICATION FACTOR C / DNA POLYMERASE III GAMMA-TAU SUBUNIT"/>
    <property type="match status" value="1"/>
</dbReference>
<dbReference type="RefSeq" id="WP_067634438.1">
    <property type="nucleotide sequence ID" value="NZ_CP013213.1"/>
</dbReference>
<sequence>MTGLERQHQFLSFFDRQIKLDRVSHAYMLIGKNDTYEVALAMAKRIFCPQGGEDNCVICQRIDHNEYADLHIISGKETSIKKDEILDLKEVMAQTAFESNSKKIYIIHDVDQASPSALNSLLKFLEEPESDITAILTTQNVNKVLETVQSRCLLVHLKPLLRRSLVSAIQDAGFPKRESIYLSYIAENKDEALKIGESTQFIQLLDLMEQLSLHYEKREMEVAGILLQVACKEKKMDLKSINWLCLMHIAYYNEFKHKDVKFLPVLKASLAIQDRIQPGVISSMLMDQFAYELIREDNL</sequence>
<dbReference type="Gene3D" id="3.40.50.300">
    <property type="entry name" value="P-loop containing nucleotide triphosphate hydrolases"/>
    <property type="match status" value="1"/>
</dbReference>
<dbReference type="Proteomes" id="UP000063781">
    <property type="component" value="Chromosome"/>
</dbReference>
<accession>A0A109UHQ4</accession>
<protein>
    <recommendedName>
        <fullName evidence="3">DNA polymerase III subunit delta</fullName>
    </recommendedName>
</protein>
<dbReference type="SUPFAM" id="SSF52540">
    <property type="entry name" value="P-loop containing nucleoside triphosphate hydrolases"/>
    <property type="match status" value="1"/>
</dbReference>
<dbReference type="InterPro" id="IPR027417">
    <property type="entry name" value="P-loop_NTPase"/>
</dbReference>
<dbReference type="STRING" id="1514105.AOC36_11435"/>
<dbReference type="Pfam" id="PF13177">
    <property type="entry name" value="DNA_pol3_delta2"/>
    <property type="match status" value="1"/>
</dbReference>
<organism evidence="1 2">
    <name type="scientific">Erysipelothrix larvae</name>
    <dbReference type="NCBI Taxonomy" id="1514105"/>
    <lineage>
        <taxon>Bacteria</taxon>
        <taxon>Bacillati</taxon>
        <taxon>Bacillota</taxon>
        <taxon>Erysipelotrichia</taxon>
        <taxon>Erysipelotrichales</taxon>
        <taxon>Erysipelotrichaceae</taxon>
        <taxon>Erysipelothrix</taxon>
    </lineage>
</organism>
<reference evidence="1 2" key="1">
    <citation type="submission" date="2015-10" db="EMBL/GenBank/DDBJ databases">
        <title>Erysipelothrix larvae sp. LV19 isolated from the larval gut of the rhinoceros beetle, Trypoxylus dichotomus.</title>
        <authorList>
            <person name="Lim S."/>
            <person name="Kim B.-C."/>
        </authorList>
    </citation>
    <scope>NUCLEOTIDE SEQUENCE [LARGE SCALE GENOMIC DNA]</scope>
    <source>
        <strain evidence="1 2">LV19</strain>
    </source>
</reference>
<evidence type="ECO:0000313" key="2">
    <source>
        <dbReference type="Proteomes" id="UP000063781"/>
    </source>
</evidence>
<dbReference type="InterPro" id="IPR050238">
    <property type="entry name" value="DNA_Rep/Repair_Clamp_Loader"/>
</dbReference>
<name>A0A109UHQ4_9FIRM</name>
<dbReference type="KEGG" id="erl:AOC36_11435"/>
<dbReference type="EMBL" id="CP013213">
    <property type="protein sequence ID" value="AMC94561.1"/>
    <property type="molecule type" value="Genomic_DNA"/>
</dbReference>
<evidence type="ECO:0000313" key="1">
    <source>
        <dbReference type="EMBL" id="AMC94561.1"/>
    </source>
</evidence>
<dbReference type="PANTHER" id="PTHR11669:SF8">
    <property type="entry name" value="DNA POLYMERASE III SUBUNIT DELTA"/>
    <property type="match status" value="1"/>
</dbReference>